<evidence type="ECO:0000313" key="2">
    <source>
        <dbReference type="EMBL" id="ANB14389.1"/>
    </source>
</evidence>
<feature type="compositionally biased region" description="Polar residues" evidence="1">
    <location>
        <begin position="413"/>
        <end position="427"/>
    </location>
</feature>
<name>A0A167ERM0_9ASCO</name>
<dbReference type="GO" id="GO:0010972">
    <property type="term" value="P:negative regulation of G2/M transition of mitotic cell cycle"/>
    <property type="evidence" value="ECO:0007669"/>
    <property type="project" value="TreeGrafter"/>
</dbReference>
<reference evidence="2 3" key="1">
    <citation type="submission" date="2016-02" db="EMBL/GenBank/DDBJ databases">
        <title>Complete genome sequence and transcriptome regulation of the pentose utilising yeast Sugiyamaella lignohabitans.</title>
        <authorList>
            <person name="Bellasio M."/>
            <person name="Peymann A."/>
            <person name="Valli M."/>
            <person name="Sipitzky M."/>
            <person name="Graf A."/>
            <person name="Sauer M."/>
            <person name="Marx H."/>
            <person name="Mattanovich D."/>
        </authorList>
    </citation>
    <scope>NUCLEOTIDE SEQUENCE [LARGE SCALE GENOMIC DNA]</scope>
    <source>
        <strain evidence="2 3">CBS 10342</strain>
    </source>
</reference>
<dbReference type="PANTHER" id="PTHR43628:SF11">
    <property type="entry name" value="PROTEIN DSF2"/>
    <property type="match status" value="1"/>
</dbReference>
<dbReference type="GO" id="GO:0032153">
    <property type="term" value="C:cell division site"/>
    <property type="evidence" value="ECO:0007669"/>
    <property type="project" value="TreeGrafter"/>
</dbReference>
<feature type="region of interest" description="Disordered" evidence="1">
    <location>
        <begin position="30"/>
        <end position="134"/>
    </location>
</feature>
<feature type="compositionally biased region" description="Low complexity" evidence="1">
    <location>
        <begin position="305"/>
        <end position="334"/>
    </location>
</feature>
<dbReference type="InterPro" id="IPR011990">
    <property type="entry name" value="TPR-like_helical_dom_sf"/>
</dbReference>
<feature type="region of interest" description="Disordered" evidence="1">
    <location>
        <begin position="225"/>
        <end position="287"/>
    </location>
</feature>
<accession>A0A167ERM0</accession>
<dbReference type="SUPFAM" id="SSF81901">
    <property type="entry name" value="HCP-like"/>
    <property type="match status" value="1"/>
</dbReference>
<evidence type="ECO:0000256" key="1">
    <source>
        <dbReference type="SAM" id="MobiDB-lite"/>
    </source>
</evidence>
<feature type="compositionally biased region" description="Basic and acidic residues" evidence="1">
    <location>
        <begin position="30"/>
        <end position="40"/>
    </location>
</feature>
<dbReference type="RefSeq" id="XP_018736866.1">
    <property type="nucleotide sequence ID" value="XM_018878897.1"/>
</dbReference>
<dbReference type="SMART" id="SM00671">
    <property type="entry name" value="SEL1"/>
    <property type="match status" value="4"/>
</dbReference>
<feature type="compositionally biased region" description="Polar residues" evidence="1">
    <location>
        <begin position="121"/>
        <end position="134"/>
    </location>
</feature>
<keyword evidence="3" id="KW-1185">Reference proteome</keyword>
<feature type="compositionally biased region" description="Polar residues" evidence="1">
    <location>
        <begin position="77"/>
        <end position="88"/>
    </location>
</feature>
<organism evidence="2 3">
    <name type="scientific">Sugiyamaella lignohabitans</name>
    <dbReference type="NCBI Taxonomy" id="796027"/>
    <lineage>
        <taxon>Eukaryota</taxon>
        <taxon>Fungi</taxon>
        <taxon>Dikarya</taxon>
        <taxon>Ascomycota</taxon>
        <taxon>Saccharomycotina</taxon>
        <taxon>Dipodascomycetes</taxon>
        <taxon>Dipodascales</taxon>
        <taxon>Trichomonascaceae</taxon>
        <taxon>Sugiyamaella</taxon>
    </lineage>
</organism>
<gene>
    <name evidence="2" type="primary">DSF2</name>
    <name evidence="2" type="ORF">AWJ20_1977</name>
</gene>
<dbReference type="OrthoDB" id="2148946at2759"/>
<dbReference type="EMBL" id="CP014503">
    <property type="protein sequence ID" value="ANB14389.1"/>
    <property type="molecule type" value="Genomic_DNA"/>
</dbReference>
<feature type="compositionally biased region" description="Polar residues" evidence="1">
    <location>
        <begin position="271"/>
        <end position="287"/>
    </location>
</feature>
<dbReference type="KEGG" id="slb:AWJ20_1977"/>
<dbReference type="AlphaFoldDB" id="A0A167ERM0"/>
<feature type="region of interest" description="Disordered" evidence="1">
    <location>
        <begin position="301"/>
        <end position="334"/>
    </location>
</feature>
<evidence type="ECO:0000313" key="3">
    <source>
        <dbReference type="Proteomes" id="UP000189580"/>
    </source>
</evidence>
<dbReference type="Gene3D" id="1.25.40.10">
    <property type="entry name" value="Tetratricopeptide repeat domain"/>
    <property type="match status" value="1"/>
</dbReference>
<dbReference type="InterPro" id="IPR006597">
    <property type="entry name" value="Sel1-like"/>
</dbReference>
<feature type="region of interest" description="Disordered" evidence="1">
    <location>
        <begin position="380"/>
        <end position="427"/>
    </location>
</feature>
<feature type="compositionally biased region" description="Low complexity" evidence="1">
    <location>
        <begin position="110"/>
        <end position="120"/>
    </location>
</feature>
<dbReference type="GeneID" id="30033837"/>
<dbReference type="InterPro" id="IPR052945">
    <property type="entry name" value="Mitotic_Regulator"/>
</dbReference>
<dbReference type="Pfam" id="PF08238">
    <property type="entry name" value="Sel1"/>
    <property type="match status" value="3"/>
</dbReference>
<feature type="compositionally biased region" description="Low complexity" evidence="1">
    <location>
        <begin position="89"/>
        <end position="101"/>
    </location>
</feature>
<feature type="compositionally biased region" description="Basic and acidic residues" evidence="1">
    <location>
        <begin position="231"/>
        <end position="252"/>
    </location>
</feature>
<dbReference type="PANTHER" id="PTHR43628">
    <property type="entry name" value="ACTIVATOR OF C KINASE PROTEIN 1-RELATED"/>
    <property type="match status" value="1"/>
</dbReference>
<dbReference type="Proteomes" id="UP000189580">
    <property type="component" value="Chromosome b"/>
</dbReference>
<protein>
    <submittedName>
        <fullName evidence="2">Dsf2p</fullName>
    </submittedName>
</protein>
<sequence>MSLQDQQISGNTFTPNLSPLDLLEQQSRQLAHDLHSSKPTDRHKRNSADTIKGVSEPNNPAPERGHVVNRSIDTHSSRLSQNGDTMTEQVPDQVSQQQSPSRVRHKHMASDTSTISTASSYQPNSHSQYATPDSIASNNIKSYNAPLRPIQNFNQDTNQEWTPRSRASMSSLSSFGGGGGILDSFRLSALPSFDRQSVIDTEPSSDNLSDISRAGSLQTIRSVSGNVRTSFDPRMHIRTVDSGRDANPKNDIEDSESTSPDFGKTHAETNGEASSERPQLVSNKTFSHNIPSRPVILSAKSYHQSASTSMSPDSTVSTPPSSKSRPVSDASSYYSSTSRFSQSSIKAPAALFQQFSHPTTTNVAHKSRPTGYFFPEPTSRPAVGKHQPQPAKAGNGGLLIPPSIRKSPPPIQTRKTSNDSTNSRNLIPQSLLEKPFADMTVEDHVTIGIAYHESGDLREASYHWQHAAFKGDHTAMLLYGLSLRHGWGMRQNPTEAVQWLRKAMESTIAEGMFKDGDFHKSNVSKEGSEDSGKVKKAHIGLALYELGMSYLHSWGIEKDETMALKSFELAGQFGDADALCEAAALYMHNGPKGRKKDLMKAAKLYRKAGELGANMVGQSWVYKDKYMEDSKKDKKKK</sequence>
<proteinExistence type="predicted"/>